<dbReference type="Pfam" id="PF01252">
    <property type="entry name" value="Peptidase_A8"/>
    <property type="match status" value="1"/>
</dbReference>
<dbReference type="PANTHER" id="PTHR33695:SF1">
    <property type="entry name" value="LIPOPROTEIN SIGNAL PEPTIDASE"/>
    <property type="match status" value="1"/>
</dbReference>
<dbReference type="GO" id="GO:0005886">
    <property type="term" value="C:plasma membrane"/>
    <property type="evidence" value="ECO:0007669"/>
    <property type="project" value="UniProtKB-SubCell"/>
</dbReference>
<keyword evidence="6 9" id="KW-0378">Hydrolase</keyword>
<keyword evidence="5 9" id="KW-0064">Aspartyl protease</keyword>
<feature type="transmembrane region" description="Helical" evidence="9">
    <location>
        <begin position="72"/>
        <end position="91"/>
    </location>
</feature>
<protein>
    <recommendedName>
        <fullName evidence="9">Lipoprotein signal peptidase</fullName>
        <ecNumber evidence="9">3.4.23.36</ecNumber>
    </recommendedName>
    <alternativeName>
        <fullName evidence="9">Prolipoprotein signal peptidase</fullName>
    </alternativeName>
    <alternativeName>
        <fullName evidence="9">Signal peptidase II</fullName>
        <shortName evidence="9">SPase II</shortName>
    </alternativeName>
</protein>
<dbReference type="PRINTS" id="PR00781">
    <property type="entry name" value="LIPOSIGPTASE"/>
</dbReference>
<evidence type="ECO:0000256" key="6">
    <source>
        <dbReference type="ARBA" id="ARBA00022801"/>
    </source>
</evidence>
<evidence type="ECO:0000256" key="8">
    <source>
        <dbReference type="ARBA" id="ARBA00023136"/>
    </source>
</evidence>
<evidence type="ECO:0000313" key="12">
    <source>
        <dbReference type="Proteomes" id="UP000619536"/>
    </source>
</evidence>
<feature type="transmembrane region" description="Helical" evidence="9">
    <location>
        <begin position="98"/>
        <end position="116"/>
    </location>
</feature>
<sequence>MSDSRSDTSTKQPRHYTAVFVVLLLVSYGIDRWTKWLAIKLLGDGSVHTVIPHVLSLRLIGNPGASLGMGSAVTPVLAIFALIAAVALSVAAVRATSLWWTVCLSLAASGAFGNFTDRVYYAKGFLDGHVVDFLDYGWSIGNVADIWLVIAAVGIVVLTICAVPSGLWHKTQSQDDNK</sequence>
<dbReference type="Proteomes" id="UP000619536">
    <property type="component" value="Unassembled WGS sequence"/>
</dbReference>
<comment type="subcellular location">
    <subcellularLocation>
        <location evidence="9">Cell membrane</location>
        <topology evidence="9">Multi-pass membrane protein</topology>
    </subcellularLocation>
</comment>
<gene>
    <name evidence="9" type="primary">lspA</name>
    <name evidence="11" type="ORF">GCM10007377_03840</name>
</gene>
<comment type="pathway">
    <text evidence="9">Protein modification; lipoprotein biosynthesis (signal peptide cleavage).</text>
</comment>
<feature type="transmembrane region" description="Helical" evidence="9">
    <location>
        <begin position="12"/>
        <end position="30"/>
    </location>
</feature>
<keyword evidence="4 9" id="KW-0812">Transmembrane</keyword>
<proteinExistence type="inferred from homology"/>
<feature type="active site" evidence="9">
    <location>
        <position position="145"/>
    </location>
</feature>
<dbReference type="EMBL" id="BMDH01000001">
    <property type="protein sequence ID" value="GGI13014.1"/>
    <property type="molecule type" value="Genomic_DNA"/>
</dbReference>
<dbReference type="HAMAP" id="MF_00161">
    <property type="entry name" value="LspA"/>
    <property type="match status" value="1"/>
</dbReference>
<evidence type="ECO:0000256" key="5">
    <source>
        <dbReference type="ARBA" id="ARBA00022750"/>
    </source>
</evidence>
<dbReference type="GO" id="GO:0006508">
    <property type="term" value="P:proteolysis"/>
    <property type="evidence" value="ECO:0007669"/>
    <property type="project" value="UniProtKB-KW"/>
</dbReference>
<dbReference type="RefSeq" id="WP_188354547.1">
    <property type="nucleotide sequence ID" value="NZ_BMDH01000001.1"/>
</dbReference>
<name>A0A8J3AHN9_9BIFI</name>
<dbReference type="AlphaFoldDB" id="A0A8J3AHN9"/>
<keyword evidence="12" id="KW-1185">Reference proteome</keyword>
<organism evidence="11 12">
    <name type="scientific">Galliscardovia ingluviei</name>
    <dbReference type="NCBI Taxonomy" id="1769422"/>
    <lineage>
        <taxon>Bacteria</taxon>
        <taxon>Bacillati</taxon>
        <taxon>Actinomycetota</taxon>
        <taxon>Actinomycetes</taxon>
        <taxon>Bifidobacteriales</taxon>
        <taxon>Bifidobacteriaceae</taxon>
        <taxon>Galliscardovia</taxon>
    </lineage>
</organism>
<accession>A0A8J3AHN9</accession>
<comment type="catalytic activity">
    <reaction evidence="9">
        <text>Release of signal peptides from bacterial membrane prolipoproteins. Hydrolyzes -Xaa-Yaa-Zaa-|-(S,diacylglyceryl)Cys-, in which Xaa is hydrophobic (preferably Leu), and Yaa (Ala or Ser) and Zaa (Gly or Ala) have small, neutral side chains.</text>
        <dbReference type="EC" id="3.4.23.36"/>
    </reaction>
</comment>
<feature type="transmembrane region" description="Helical" evidence="9">
    <location>
        <begin position="146"/>
        <end position="168"/>
    </location>
</feature>
<dbReference type="UniPathway" id="UPA00665"/>
<evidence type="ECO:0000256" key="1">
    <source>
        <dbReference type="ARBA" id="ARBA00006139"/>
    </source>
</evidence>
<evidence type="ECO:0000256" key="2">
    <source>
        <dbReference type="ARBA" id="ARBA00022475"/>
    </source>
</evidence>
<keyword evidence="2 9" id="KW-1003">Cell membrane</keyword>
<keyword evidence="7 9" id="KW-1133">Transmembrane helix</keyword>
<keyword evidence="3 9" id="KW-0645">Protease</keyword>
<evidence type="ECO:0000256" key="9">
    <source>
        <dbReference type="HAMAP-Rule" id="MF_00161"/>
    </source>
</evidence>
<comment type="function">
    <text evidence="9">This protein specifically catalyzes the removal of signal peptides from prolipoproteins.</text>
</comment>
<reference evidence="11" key="1">
    <citation type="journal article" date="2014" name="Int. J. Syst. Evol. Microbiol.">
        <title>Complete genome sequence of Corynebacterium casei LMG S-19264T (=DSM 44701T), isolated from a smear-ripened cheese.</title>
        <authorList>
            <consortium name="US DOE Joint Genome Institute (JGI-PGF)"/>
            <person name="Walter F."/>
            <person name="Albersmeier A."/>
            <person name="Kalinowski J."/>
            <person name="Ruckert C."/>
        </authorList>
    </citation>
    <scope>NUCLEOTIDE SEQUENCE</scope>
    <source>
        <strain evidence="11">CCM 8606</strain>
    </source>
</reference>
<evidence type="ECO:0000256" key="7">
    <source>
        <dbReference type="ARBA" id="ARBA00022989"/>
    </source>
</evidence>
<keyword evidence="8 9" id="KW-0472">Membrane</keyword>
<evidence type="ECO:0000256" key="10">
    <source>
        <dbReference type="RuleBase" id="RU004181"/>
    </source>
</evidence>
<evidence type="ECO:0000256" key="3">
    <source>
        <dbReference type="ARBA" id="ARBA00022670"/>
    </source>
</evidence>
<dbReference type="InterPro" id="IPR001872">
    <property type="entry name" value="Peptidase_A8"/>
</dbReference>
<reference evidence="11" key="2">
    <citation type="submission" date="2020-09" db="EMBL/GenBank/DDBJ databases">
        <authorList>
            <person name="Sun Q."/>
            <person name="Sedlacek I."/>
        </authorList>
    </citation>
    <scope>NUCLEOTIDE SEQUENCE</scope>
    <source>
        <strain evidence="11">CCM 8606</strain>
    </source>
</reference>
<dbReference type="GO" id="GO:0004190">
    <property type="term" value="F:aspartic-type endopeptidase activity"/>
    <property type="evidence" value="ECO:0007669"/>
    <property type="project" value="UniProtKB-UniRule"/>
</dbReference>
<dbReference type="EC" id="3.4.23.36" evidence="9"/>
<comment type="similarity">
    <text evidence="1 9 10">Belongs to the peptidase A8 family.</text>
</comment>
<evidence type="ECO:0000256" key="4">
    <source>
        <dbReference type="ARBA" id="ARBA00022692"/>
    </source>
</evidence>
<dbReference type="PANTHER" id="PTHR33695">
    <property type="entry name" value="LIPOPROTEIN SIGNAL PEPTIDASE"/>
    <property type="match status" value="1"/>
</dbReference>
<evidence type="ECO:0000313" key="11">
    <source>
        <dbReference type="EMBL" id="GGI13014.1"/>
    </source>
</evidence>
<feature type="active site" evidence="9">
    <location>
        <position position="132"/>
    </location>
</feature>
<comment type="caution">
    <text evidence="11">The sequence shown here is derived from an EMBL/GenBank/DDBJ whole genome shotgun (WGS) entry which is preliminary data.</text>
</comment>